<reference evidence="2 3" key="1">
    <citation type="journal article" date="2013" name="Genome Announc.">
        <title>Draft genome sequences for three mercury-methylating, sulfate-reducing bacteria.</title>
        <authorList>
            <person name="Brown S.D."/>
            <person name="Hurt R.A.Jr."/>
            <person name="Gilmour C.C."/>
            <person name="Elias D.A."/>
        </authorList>
    </citation>
    <scope>NUCLEOTIDE SEQUENCE [LARGE SCALE GENOMIC DNA]</scope>
    <source>
        <strain evidence="2 3">DSM 2059</strain>
    </source>
</reference>
<organism evidence="2 3">
    <name type="scientific">Desulfococcus multivorans DSM 2059</name>
    <dbReference type="NCBI Taxonomy" id="1121405"/>
    <lineage>
        <taxon>Bacteria</taxon>
        <taxon>Pseudomonadati</taxon>
        <taxon>Thermodesulfobacteriota</taxon>
        <taxon>Desulfobacteria</taxon>
        <taxon>Desulfobacterales</taxon>
        <taxon>Desulfococcaceae</taxon>
        <taxon>Desulfococcus</taxon>
    </lineage>
</organism>
<comment type="caution">
    <text evidence="2">The sequence shown here is derived from an EMBL/GenBank/DDBJ whole genome shotgun (WGS) entry which is preliminary data.</text>
</comment>
<keyword evidence="1" id="KW-0812">Transmembrane</keyword>
<evidence type="ECO:0000256" key="1">
    <source>
        <dbReference type="SAM" id="Phobius"/>
    </source>
</evidence>
<evidence type="ECO:0000313" key="2">
    <source>
        <dbReference type="EMBL" id="EPR45062.1"/>
    </source>
</evidence>
<gene>
    <name evidence="2" type="ORF">dsmv_3697</name>
</gene>
<keyword evidence="3" id="KW-1185">Reference proteome</keyword>
<dbReference type="OrthoDB" id="8964707at2"/>
<dbReference type="RefSeq" id="WP_020875249.1">
    <property type="nucleotide sequence ID" value="NZ_ATHJ01000003.1"/>
</dbReference>
<keyword evidence="1" id="KW-1133">Transmembrane helix</keyword>
<keyword evidence="1" id="KW-0472">Membrane</keyword>
<accession>S7U6S3</accession>
<dbReference type="STRING" id="897.B2D07_13015"/>
<dbReference type="EMBL" id="ATHJ01000003">
    <property type="protein sequence ID" value="EPR45062.1"/>
    <property type="molecule type" value="Genomic_DNA"/>
</dbReference>
<dbReference type="Proteomes" id="UP000014977">
    <property type="component" value="Unassembled WGS sequence"/>
</dbReference>
<dbReference type="AlphaFoldDB" id="S7U6S3"/>
<dbReference type="eggNOG" id="ENOG5030MSA">
    <property type="taxonomic scope" value="Bacteria"/>
</dbReference>
<evidence type="ECO:0000313" key="3">
    <source>
        <dbReference type="Proteomes" id="UP000014977"/>
    </source>
</evidence>
<name>S7U6S3_DESML</name>
<proteinExistence type="predicted"/>
<sequence length="356" mass="40219">MTQRNDTVFHLSLSEIAFTICFLLLLLLGWLVFRVQAEKAALAETLKNIQSTERSASAALDAIGNVMTDGVGNSAKPTPEEIITRLVAAENVHKERDCFLQRIKDLESRLTALGKMQERIQAVARTSRPDTALERIADAMALQTLAETTIRRQNAGPVLQKDLIRQVENALVAGCELKKQLETRLNTPLKPGREPDIIRNMVAAMERFDGLSENNAGIDLVKRENADLRGRIAYMKRRMEDRGGLDYPPCWADEKTGKVEFLFNVEVKPDQVVVLPAWPEHREIEARALPGIEGILSDPPLSNADFIRRVQGIFDQSRELQCRHFVRLKSTIDDAVQSDRARLMVESFFYKSEVRR</sequence>
<protein>
    <submittedName>
        <fullName evidence="2">Uncharacterized protein</fullName>
    </submittedName>
</protein>
<feature type="transmembrane region" description="Helical" evidence="1">
    <location>
        <begin position="12"/>
        <end position="33"/>
    </location>
</feature>